<dbReference type="InterPro" id="IPR003439">
    <property type="entry name" value="ABC_transporter-like_ATP-bd"/>
</dbReference>
<accession>A0A914VMV3</accession>
<feature type="domain" description="ABC transporter" evidence="10">
    <location>
        <begin position="169"/>
        <end position="425"/>
    </location>
</feature>
<dbReference type="InterPro" id="IPR056264">
    <property type="entry name" value="R2_ABCA1-4-like"/>
</dbReference>
<proteinExistence type="inferred from homology"/>
<evidence type="ECO:0000256" key="6">
    <source>
        <dbReference type="ARBA" id="ARBA00022840"/>
    </source>
</evidence>
<feature type="transmembrane region" description="Helical" evidence="9">
    <location>
        <begin position="556"/>
        <end position="575"/>
    </location>
</feature>
<organism evidence="11 12">
    <name type="scientific">Plectus sambesii</name>
    <dbReference type="NCBI Taxonomy" id="2011161"/>
    <lineage>
        <taxon>Eukaryota</taxon>
        <taxon>Metazoa</taxon>
        <taxon>Ecdysozoa</taxon>
        <taxon>Nematoda</taxon>
        <taxon>Chromadorea</taxon>
        <taxon>Plectida</taxon>
        <taxon>Plectina</taxon>
        <taxon>Plectoidea</taxon>
        <taxon>Plectidae</taxon>
        <taxon>Plectus</taxon>
    </lineage>
</organism>
<evidence type="ECO:0000256" key="5">
    <source>
        <dbReference type="ARBA" id="ARBA00022741"/>
    </source>
</evidence>
<keyword evidence="3" id="KW-0813">Transport</keyword>
<feature type="transmembrane region" description="Helical" evidence="9">
    <location>
        <begin position="980"/>
        <end position="998"/>
    </location>
</feature>
<dbReference type="SMART" id="SM00382">
    <property type="entry name" value="AAA"/>
    <property type="match status" value="1"/>
</dbReference>
<sequence length="1398" mass="155564">MSQLGTLLWKNFRWCRRHWLWTLMFYIVPILFCGFLLMIVRLISLENLGDCDHVSFALPPSSPAAMIASLVCRKDSDCANTSAEYMPPRQLLLATRMSNTITPENQWTMLCSGLDSDDVNKILVQVSQLTRASRNSETKYADLQPIELVFGGMLLYYPNTNQTKELATLMAKNLDGIDDLKVGAALNSATNFGRIATLASLLGEISSGYKTLGMRTKAFDTREAALKYAQLLNITESFAWGVIGWENVGDDFTYSVTPHYQMRSEVRRSLGFCPQYDIIYPELTVKEHMKFYGDLKGIDPKEVEAYSEDLFTHMKMDHALDKPAGALSGGMKRKLSITISFLGDPATIILDEPTSAIDPFSRRAIWDIVLRYRSKSTVVISTHYMQEADILGDRIAIINHGVLKCSGSNMYLKSKYGAGFYLNLAHQQAIEARKLEKQLKKYIPVSLKSTTDTETTYAVPLDSARSKAMITACGFLEDQGRKMGIASFGISESTMEQVFFNVAADDVDDPHKADGGNGDMALSKIGYENIAGVRLSWLQLLATWIKRFHLTKRSKLGFVFQVLVPLLFTAVMIFLNNVVAGSDNNGERMMMQPWNRSFTDGKILFGGPTDSALAQSVLINDFGTICMGKIPGRTCTASTPTFPPITSDAGVKDCDCRVCPADAAGERANYVQLRGGDQIFNLNQRNATSYMLKTNETNVYASVEITVDAQSVDALTACTQMIASLGKQVSASAVCSGFMLGLDNETTIIAGGIIQLAAIFGNTPKISHVVTAGVESAERGAQTKWEKDNRYMRSSFLNAYNNALLRSRVTSPARYTITLYTQEASLTDAVSVAQSIAGILLGMFSAFALMMPSFATMLVIVNERSSGNKQMQFLMGLSRVAYWFANFVWDGLLYLISIGIVVGFMAIFPDTFQLSLGDFFVIALMFSIGLLLTAYNLSFLIKTARNAILLVGMVVPVFTVASIVLLNWSDESWYNPLDMVLTFFPPYFICISLIAVQLNEFSPLSKSTYSWEVLGKRLAISGLYIVVMILLLIFFEFEIHKRIHSCKMRRKRPIGIDMDQREGKDPDVVREEEDVLNARVRARESVLTVRRLRKTYSNGHTAVKDVTFSVQKGECFGLLGVNGAGKSTLFNMLTGFHRPTAGDAAVLGYSIFADTAKVAKHVSYCPQTDTLFESLTCEEHLFLFARIRGVPGKERKEVVQAVVQEVGLTPHREKQSQSLSGGNKRKLNFAIAMLDFPDVIFLDEMTTGMDPKARRSAWNCLQKAIQMGCAAVITSHSMEECESLCNRLVIMVNGQFRCIGGVQYLKDKFGRYYNMKFRLSENASARDVQRRMEESFPGTQLVEEHLCYVELQCPAEQLKLSHLLAVIHENKAILGIVDFSVSQTTLEHVFVNMVRDQE</sequence>
<dbReference type="PANTHER" id="PTHR19229">
    <property type="entry name" value="ATP-BINDING CASSETTE TRANSPORTER SUBFAMILY A ABCA"/>
    <property type="match status" value="1"/>
</dbReference>
<feature type="domain" description="ABC transporter" evidence="10">
    <location>
        <begin position="1087"/>
        <end position="1318"/>
    </location>
</feature>
<dbReference type="GO" id="GO:0016020">
    <property type="term" value="C:membrane"/>
    <property type="evidence" value="ECO:0007669"/>
    <property type="project" value="UniProtKB-SubCell"/>
</dbReference>
<dbReference type="InterPro" id="IPR003593">
    <property type="entry name" value="AAA+_ATPase"/>
</dbReference>
<feature type="transmembrane region" description="Helical" evidence="9">
    <location>
        <begin position="948"/>
        <end position="968"/>
    </location>
</feature>
<keyword evidence="5" id="KW-0547">Nucleotide-binding</keyword>
<dbReference type="InterPro" id="IPR027417">
    <property type="entry name" value="P-loop_NTPase"/>
</dbReference>
<dbReference type="PANTHER" id="PTHR19229:SF250">
    <property type="entry name" value="ABC TRANSPORTER DOMAIN-CONTAINING PROTEIN-RELATED"/>
    <property type="match status" value="1"/>
</dbReference>
<dbReference type="GO" id="GO:0005524">
    <property type="term" value="F:ATP binding"/>
    <property type="evidence" value="ECO:0007669"/>
    <property type="project" value="UniProtKB-KW"/>
</dbReference>
<dbReference type="SUPFAM" id="SSF52540">
    <property type="entry name" value="P-loop containing nucleoside triphosphate hydrolases"/>
    <property type="match status" value="2"/>
</dbReference>
<dbReference type="CDD" id="cd03263">
    <property type="entry name" value="ABC_subfamily_A"/>
    <property type="match status" value="1"/>
</dbReference>
<dbReference type="PROSITE" id="PS50893">
    <property type="entry name" value="ABC_TRANSPORTER_2"/>
    <property type="match status" value="2"/>
</dbReference>
<dbReference type="Pfam" id="PF12698">
    <property type="entry name" value="ABC2_membrane_3"/>
    <property type="match status" value="1"/>
</dbReference>
<comment type="similarity">
    <text evidence="2">Belongs to the ABC transporter superfamily. ABCA family.</text>
</comment>
<keyword evidence="6" id="KW-0067">ATP-binding</keyword>
<evidence type="ECO:0000313" key="12">
    <source>
        <dbReference type="WBParaSite" id="PSAMB.scaffold2136size25138.g16513.t1"/>
    </source>
</evidence>
<evidence type="ECO:0000256" key="8">
    <source>
        <dbReference type="ARBA" id="ARBA00023136"/>
    </source>
</evidence>
<dbReference type="Proteomes" id="UP000887566">
    <property type="component" value="Unplaced"/>
</dbReference>
<name>A0A914VMV3_9BILA</name>
<feature type="transmembrane region" description="Helical" evidence="9">
    <location>
        <begin position="20"/>
        <end position="40"/>
    </location>
</feature>
<dbReference type="Gene3D" id="3.40.50.300">
    <property type="entry name" value="P-loop containing nucleotide triphosphate hydrolases"/>
    <property type="match status" value="2"/>
</dbReference>
<keyword evidence="8 9" id="KW-0472">Membrane</keyword>
<evidence type="ECO:0000256" key="2">
    <source>
        <dbReference type="ARBA" id="ARBA00008869"/>
    </source>
</evidence>
<evidence type="ECO:0000256" key="4">
    <source>
        <dbReference type="ARBA" id="ARBA00022692"/>
    </source>
</evidence>
<keyword evidence="11" id="KW-1185">Reference proteome</keyword>
<dbReference type="GO" id="GO:0016887">
    <property type="term" value="F:ATP hydrolysis activity"/>
    <property type="evidence" value="ECO:0007669"/>
    <property type="project" value="InterPro"/>
</dbReference>
<dbReference type="FunFam" id="3.40.50.300:FF:000335">
    <property type="entry name" value="ATP binding cassette subfamily A member 5"/>
    <property type="match status" value="1"/>
</dbReference>
<dbReference type="WBParaSite" id="PSAMB.scaffold2136size25138.g16513.t1">
    <property type="protein sequence ID" value="PSAMB.scaffold2136size25138.g16513.t1"/>
    <property type="gene ID" value="PSAMB.scaffold2136size25138.g16513"/>
</dbReference>
<feature type="transmembrane region" description="Helical" evidence="9">
    <location>
        <begin position="882"/>
        <end position="907"/>
    </location>
</feature>
<protein>
    <submittedName>
        <fullName evidence="12">ABC transporter domain-containing protein</fullName>
    </submittedName>
</protein>
<keyword evidence="7 9" id="KW-1133">Transmembrane helix</keyword>
<feature type="transmembrane region" description="Helical" evidence="9">
    <location>
        <begin position="919"/>
        <end position="941"/>
    </location>
</feature>
<dbReference type="InterPro" id="IPR026082">
    <property type="entry name" value="ABCA"/>
</dbReference>
<dbReference type="Pfam" id="PF23321">
    <property type="entry name" value="R1_ABCA1"/>
    <property type="match status" value="1"/>
</dbReference>
<dbReference type="InterPro" id="IPR017871">
    <property type="entry name" value="ABC_transporter-like_CS"/>
</dbReference>
<evidence type="ECO:0000256" key="7">
    <source>
        <dbReference type="ARBA" id="ARBA00022989"/>
    </source>
</evidence>
<feature type="transmembrane region" description="Helical" evidence="9">
    <location>
        <begin position="1018"/>
        <end position="1037"/>
    </location>
</feature>
<dbReference type="GO" id="GO:0140359">
    <property type="term" value="F:ABC-type transporter activity"/>
    <property type="evidence" value="ECO:0007669"/>
    <property type="project" value="InterPro"/>
</dbReference>
<reference evidence="12" key="1">
    <citation type="submission" date="2022-11" db="UniProtKB">
        <authorList>
            <consortium name="WormBaseParasite"/>
        </authorList>
    </citation>
    <scope>IDENTIFICATION</scope>
</reference>
<dbReference type="PROSITE" id="PS00211">
    <property type="entry name" value="ABC_TRANSPORTER_1"/>
    <property type="match status" value="1"/>
</dbReference>
<dbReference type="InterPro" id="IPR013525">
    <property type="entry name" value="ABC2_TM"/>
</dbReference>
<evidence type="ECO:0000256" key="1">
    <source>
        <dbReference type="ARBA" id="ARBA00004141"/>
    </source>
</evidence>
<feature type="transmembrane region" description="Helical" evidence="9">
    <location>
        <begin position="836"/>
        <end position="861"/>
    </location>
</feature>
<evidence type="ECO:0000256" key="9">
    <source>
        <dbReference type="SAM" id="Phobius"/>
    </source>
</evidence>
<comment type="subcellular location">
    <subcellularLocation>
        <location evidence="1">Membrane</location>
        <topology evidence="1">Multi-pass membrane protein</topology>
    </subcellularLocation>
</comment>
<evidence type="ECO:0000313" key="11">
    <source>
        <dbReference type="Proteomes" id="UP000887566"/>
    </source>
</evidence>
<dbReference type="Pfam" id="PF00005">
    <property type="entry name" value="ABC_tran"/>
    <property type="match status" value="2"/>
</dbReference>
<keyword evidence="4 9" id="KW-0812">Transmembrane</keyword>
<evidence type="ECO:0000256" key="3">
    <source>
        <dbReference type="ARBA" id="ARBA00022448"/>
    </source>
</evidence>
<evidence type="ECO:0000259" key="10">
    <source>
        <dbReference type="PROSITE" id="PS50893"/>
    </source>
</evidence>